<evidence type="ECO:0000256" key="10">
    <source>
        <dbReference type="PROSITE-ProRule" id="PRU00125"/>
    </source>
</evidence>
<dbReference type="PROSITE" id="PS50071">
    <property type="entry name" value="HOMEOBOX_2"/>
    <property type="match status" value="1"/>
</dbReference>
<dbReference type="SUPFAM" id="SSF46689">
    <property type="entry name" value="Homeodomain-like"/>
    <property type="match status" value="1"/>
</dbReference>
<evidence type="ECO:0000256" key="6">
    <source>
        <dbReference type="ARBA" id="ARBA00023125"/>
    </source>
</evidence>
<dbReference type="SMART" id="SM00132">
    <property type="entry name" value="LIM"/>
    <property type="match status" value="2"/>
</dbReference>
<feature type="compositionally biased region" description="Acidic residues" evidence="12">
    <location>
        <begin position="75"/>
        <end position="106"/>
    </location>
</feature>
<feature type="domain" description="LIM zinc-binding" evidence="13">
    <location>
        <begin position="226"/>
        <end position="288"/>
    </location>
</feature>
<name>A0A3M7T330_BRAPC</name>
<dbReference type="InterPro" id="IPR001356">
    <property type="entry name" value="HD"/>
</dbReference>
<organism evidence="15 16">
    <name type="scientific">Brachionus plicatilis</name>
    <name type="common">Marine rotifer</name>
    <name type="synonym">Brachionus muelleri</name>
    <dbReference type="NCBI Taxonomy" id="10195"/>
    <lineage>
        <taxon>Eukaryota</taxon>
        <taxon>Metazoa</taxon>
        <taxon>Spiralia</taxon>
        <taxon>Gnathifera</taxon>
        <taxon>Rotifera</taxon>
        <taxon>Eurotatoria</taxon>
        <taxon>Monogononta</taxon>
        <taxon>Pseudotrocha</taxon>
        <taxon>Ploima</taxon>
        <taxon>Brachionidae</taxon>
        <taxon>Brachionus</taxon>
    </lineage>
</organism>
<feature type="compositionally biased region" description="Basic residues" evidence="12">
    <location>
        <begin position="111"/>
        <end position="120"/>
    </location>
</feature>
<dbReference type="EMBL" id="REGN01000366">
    <property type="protein sequence ID" value="RNA42436.1"/>
    <property type="molecule type" value="Genomic_DNA"/>
</dbReference>
<keyword evidence="16" id="KW-1185">Reference proteome</keyword>
<proteinExistence type="predicted"/>
<dbReference type="FunFam" id="1.10.10.60:FF:000219">
    <property type="entry name" value="LIM/homeobox protein Lhx3"/>
    <property type="match status" value="1"/>
</dbReference>
<evidence type="ECO:0000313" key="16">
    <source>
        <dbReference type="Proteomes" id="UP000276133"/>
    </source>
</evidence>
<evidence type="ECO:0000256" key="7">
    <source>
        <dbReference type="ARBA" id="ARBA00023155"/>
    </source>
</evidence>
<evidence type="ECO:0000256" key="1">
    <source>
        <dbReference type="ARBA" id="ARBA00004123"/>
    </source>
</evidence>
<evidence type="ECO:0000256" key="8">
    <source>
        <dbReference type="ARBA" id="ARBA00023242"/>
    </source>
</evidence>
<dbReference type="InterPro" id="IPR050453">
    <property type="entry name" value="LIM_Homeobox_TF"/>
</dbReference>
<evidence type="ECO:0000259" key="14">
    <source>
        <dbReference type="PROSITE" id="PS50071"/>
    </source>
</evidence>
<evidence type="ECO:0000256" key="2">
    <source>
        <dbReference type="ARBA" id="ARBA00022723"/>
    </source>
</evidence>
<keyword evidence="5 10" id="KW-0440">LIM domain</keyword>
<dbReference type="STRING" id="10195.A0A3M7T330"/>
<feature type="domain" description="Homeobox" evidence="14">
    <location>
        <begin position="294"/>
        <end position="354"/>
    </location>
</feature>
<feature type="DNA-binding region" description="Homeobox" evidence="9">
    <location>
        <begin position="296"/>
        <end position="355"/>
    </location>
</feature>
<dbReference type="PANTHER" id="PTHR24208:SF128">
    <property type="entry name" value="LIM3, ISOFORM G"/>
    <property type="match status" value="1"/>
</dbReference>
<keyword evidence="6 9" id="KW-0238">DNA-binding</keyword>
<keyword evidence="7 9" id="KW-0371">Homeobox</keyword>
<dbReference type="GO" id="GO:0000981">
    <property type="term" value="F:DNA-binding transcription factor activity, RNA polymerase II-specific"/>
    <property type="evidence" value="ECO:0007669"/>
    <property type="project" value="InterPro"/>
</dbReference>
<evidence type="ECO:0000256" key="3">
    <source>
        <dbReference type="ARBA" id="ARBA00022737"/>
    </source>
</evidence>
<dbReference type="CDD" id="cd00086">
    <property type="entry name" value="homeodomain"/>
    <property type="match status" value="1"/>
</dbReference>
<feature type="region of interest" description="Disordered" evidence="12">
    <location>
        <begin position="75"/>
        <end position="139"/>
    </location>
</feature>
<evidence type="ECO:0000256" key="5">
    <source>
        <dbReference type="ARBA" id="ARBA00023038"/>
    </source>
</evidence>
<dbReference type="Proteomes" id="UP000276133">
    <property type="component" value="Unassembled WGS sequence"/>
</dbReference>
<evidence type="ECO:0000313" key="15">
    <source>
        <dbReference type="EMBL" id="RNA42436.1"/>
    </source>
</evidence>
<dbReference type="FunFam" id="2.10.110.10:FF:000032">
    <property type="entry name" value="LIM/homeobox protein Lhx3"/>
    <property type="match status" value="1"/>
</dbReference>
<accession>A0A3M7T330</accession>
<dbReference type="InterPro" id="IPR001781">
    <property type="entry name" value="Znf_LIM"/>
</dbReference>
<dbReference type="OrthoDB" id="10068367at2759"/>
<dbReference type="SMART" id="SM00389">
    <property type="entry name" value="HOX"/>
    <property type="match status" value="1"/>
</dbReference>
<evidence type="ECO:0000256" key="12">
    <source>
        <dbReference type="SAM" id="MobiDB-lite"/>
    </source>
</evidence>
<dbReference type="InterPro" id="IPR009057">
    <property type="entry name" value="Homeodomain-like_sf"/>
</dbReference>
<keyword evidence="2 10" id="KW-0479">Metal-binding</keyword>
<dbReference type="GO" id="GO:0005634">
    <property type="term" value="C:nucleus"/>
    <property type="evidence" value="ECO:0007669"/>
    <property type="project" value="UniProtKB-SubCell"/>
</dbReference>
<protein>
    <submittedName>
        <fullName evidence="15">LIM homeobox Lhx3-like</fullName>
    </submittedName>
</protein>
<dbReference type="Pfam" id="PF00412">
    <property type="entry name" value="LIM"/>
    <property type="match status" value="2"/>
</dbReference>
<dbReference type="PANTHER" id="PTHR24208">
    <property type="entry name" value="LIM/HOMEOBOX PROTEIN LHX"/>
    <property type="match status" value="1"/>
</dbReference>
<dbReference type="SUPFAM" id="SSF57716">
    <property type="entry name" value="Glucocorticoid receptor-like (DNA-binding domain)"/>
    <property type="match status" value="1"/>
</dbReference>
<dbReference type="GO" id="GO:0046872">
    <property type="term" value="F:metal ion binding"/>
    <property type="evidence" value="ECO:0007669"/>
    <property type="project" value="UniProtKB-KW"/>
</dbReference>
<keyword evidence="3" id="KW-0677">Repeat</keyword>
<dbReference type="InterPro" id="IPR017970">
    <property type="entry name" value="Homeobox_CS"/>
</dbReference>
<dbReference type="AlphaFoldDB" id="A0A3M7T330"/>
<reference evidence="15 16" key="1">
    <citation type="journal article" date="2018" name="Sci. Rep.">
        <title>Genomic signatures of local adaptation to the degree of environmental predictability in rotifers.</title>
        <authorList>
            <person name="Franch-Gras L."/>
            <person name="Hahn C."/>
            <person name="Garcia-Roger E.M."/>
            <person name="Carmona M.J."/>
            <person name="Serra M."/>
            <person name="Gomez A."/>
        </authorList>
    </citation>
    <scope>NUCLEOTIDE SEQUENCE [LARGE SCALE GENOMIC DNA]</scope>
    <source>
        <strain evidence="15">HYR1</strain>
    </source>
</reference>
<evidence type="ECO:0000256" key="11">
    <source>
        <dbReference type="RuleBase" id="RU000682"/>
    </source>
</evidence>
<dbReference type="GO" id="GO:0030182">
    <property type="term" value="P:neuron differentiation"/>
    <property type="evidence" value="ECO:0007669"/>
    <property type="project" value="TreeGrafter"/>
</dbReference>
<sequence>MSQSGQEPFRYEHLNQSSFGNHAEMANYNQIRMSQNYASSSAQAPSLLMPVIHESNDMLNCDLTQLQSMDDDEDYVEHDLGDSDDEMESDEDEESESEESDSEESNNFDKARKRKSKKSTKNQTDGQDKAKNVHTDNNSSSVIEKNFVTISQKDELSSHIQNVKIPKCASCFEGIMEQFVLKVEEHFFHMKCLKCSDCDLKLSDKCYIRDGMVYCREDFFKKFGTKCSGCANGISPTEAIRKAHNNVYHIKCFMCKMCQNELQTGDEFYLMDDKKLICKSDYETAKAKELEYDDNNKRPRTTISAKQLDVLKQAYNNSSKPPRHIREQLAAETNLDMRVVQVWFQNRRAKEKRLKKDAGRRWAAAAPPTTNSFASNSSHCFNSLSNKSSNMMPRNKGFNRSNRAKGKKKFGINEASSDEDEDNLSFDDMISNSGSEDQDSMLMPNSTYFSNLSNQLMNTGFASVHPSGALVNNNQALNSSMHMNLADQSNPTYTLLNRLPSPNLDKQKYFDMNSPSSLCFNSVDIRNQSIQMQNISSV</sequence>
<comment type="caution">
    <text evidence="15">The sequence shown here is derived from an EMBL/GenBank/DDBJ whole genome shotgun (WGS) entry which is preliminary data.</text>
</comment>
<dbReference type="Gene3D" id="1.10.10.60">
    <property type="entry name" value="Homeodomain-like"/>
    <property type="match status" value="1"/>
</dbReference>
<keyword evidence="4 10" id="KW-0862">Zinc</keyword>
<gene>
    <name evidence="15" type="ORF">BpHYR1_052309</name>
</gene>
<keyword evidence="8 9" id="KW-0539">Nucleus</keyword>
<dbReference type="Pfam" id="PF00046">
    <property type="entry name" value="Homeodomain"/>
    <property type="match status" value="1"/>
</dbReference>
<dbReference type="GO" id="GO:0000977">
    <property type="term" value="F:RNA polymerase II transcription regulatory region sequence-specific DNA binding"/>
    <property type="evidence" value="ECO:0007669"/>
    <property type="project" value="TreeGrafter"/>
</dbReference>
<dbReference type="PROSITE" id="PS50023">
    <property type="entry name" value="LIM_DOMAIN_2"/>
    <property type="match status" value="2"/>
</dbReference>
<feature type="compositionally biased region" description="Polar residues" evidence="12">
    <location>
        <begin position="368"/>
        <end position="392"/>
    </location>
</feature>
<dbReference type="PROSITE" id="PS00027">
    <property type="entry name" value="HOMEOBOX_1"/>
    <property type="match status" value="1"/>
</dbReference>
<dbReference type="Gene3D" id="2.10.110.10">
    <property type="entry name" value="Cysteine Rich Protein"/>
    <property type="match status" value="2"/>
</dbReference>
<dbReference type="PROSITE" id="PS00478">
    <property type="entry name" value="LIM_DOMAIN_1"/>
    <property type="match status" value="1"/>
</dbReference>
<feature type="region of interest" description="Disordered" evidence="12">
    <location>
        <begin position="355"/>
        <end position="424"/>
    </location>
</feature>
<evidence type="ECO:0000259" key="13">
    <source>
        <dbReference type="PROSITE" id="PS50023"/>
    </source>
</evidence>
<comment type="subcellular location">
    <subcellularLocation>
        <location evidence="1 9 11">Nucleus</location>
    </subcellularLocation>
</comment>
<evidence type="ECO:0000256" key="9">
    <source>
        <dbReference type="PROSITE-ProRule" id="PRU00108"/>
    </source>
</evidence>
<feature type="domain" description="LIM zinc-binding" evidence="13">
    <location>
        <begin position="166"/>
        <end position="225"/>
    </location>
</feature>
<evidence type="ECO:0000256" key="4">
    <source>
        <dbReference type="ARBA" id="ARBA00022833"/>
    </source>
</evidence>